<reference evidence="5 6" key="1">
    <citation type="submission" date="2021-03" db="EMBL/GenBank/DDBJ databases">
        <title>Fibrella sp. HMF5036 genome sequencing and assembly.</title>
        <authorList>
            <person name="Kang H."/>
            <person name="Kim H."/>
            <person name="Bae S."/>
            <person name="Joh K."/>
        </authorList>
    </citation>
    <scope>NUCLEOTIDE SEQUENCE [LARGE SCALE GENOMIC DNA]</scope>
    <source>
        <strain evidence="5 6">HMF5036</strain>
    </source>
</reference>
<accession>A0A939GAV9</accession>
<name>A0A939GAV9_9BACT</name>
<gene>
    <name evidence="5" type="ORF">J2I48_22865</name>
</gene>
<evidence type="ECO:0000259" key="4">
    <source>
        <dbReference type="Pfam" id="PF17189"/>
    </source>
</evidence>
<keyword evidence="1" id="KW-0677">Repeat</keyword>
<dbReference type="PANTHER" id="PTHR24124">
    <property type="entry name" value="ANKYRIN REPEAT FAMILY A"/>
    <property type="match status" value="1"/>
</dbReference>
<proteinExistence type="predicted"/>
<dbReference type="PRINTS" id="PR01415">
    <property type="entry name" value="ANKYRIN"/>
</dbReference>
<dbReference type="SUPFAM" id="SSF51011">
    <property type="entry name" value="Glycosyl hydrolase domain"/>
    <property type="match status" value="1"/>
</dbReference>
<dbReference type="SUPFAM" id="SSF51445">
    <property type="entry name" value="(Trans)glycosidases"/>
    <property type="match status" value="1"/>
</dbReference>
<dbReference type="Gene3D" id="2.60.40.1180">
    <property type="entry name" value="Golgi alpha-mannosidase II"/>
    <property type="match status" value="1"/>
</dbReference>
<dbReference type="RefSeq" id="WP_207337833.1">
    <property type="nucleotide sequence ID" value="NZ_JAFMYU010000023.1"/>
</dbReference>
<organism evidence="5 6">
    <name type="scientific">Fibrella aquatilis</name>
    <dbReference type="NCBI Taxonomy" id="2817059"/>
    <lineage>
        <taxon>Bacteria</taxon>
        <taxon>Pseudomonadati</taxon>
        <taxon>Bacteroidota</taxon>
        <taxon>Cytophagia</taxon>
        <taxon>Cytophagales</taxon>
        <taxon>Spirosomataceae</taxon>
        <taxon>Fibrella</taxon>
    </lineage>
</organism>
<dbReference type="PROSITE" id="PS50088">
    <property type="entry name" value="ANK_REPEAT"/>
    <property type="match status" value="5"/>
</dbReference>
<dbReference type="EMBL" id="JAFMYU010000023">
    <property type="protein sequence ID" value="MBO0933869.1"/>
    <property type="molecule type" value="Genomic_DNA"/>
</dbReference>
<dbReference type="InterPro" id="IPR017853">
    <property type="entry name" value="GH"/>
</dbReference>
<feature type="repeat" description="ANK" evidence="3">
    <location>
        <begin position="510"/>
        <end position="542"/>
    </location>
</feature>
<dbReference type="Pfam" id="PF17189">
    <property type="entry name" value="Glyco_hydro_30C"/>
    <property type="match status" value="1"/>
</dbReference>
<dbReference type="InterPro" id="IPR033452">
    <property type="entry name" value="GH30_C"/>
</dbReference>
<dbReference type="SMART" id="SM00248">
    <property type="entry name" value="ANK"/>
    <property type="match status" value="6"/>
</dbReference>
<feature type="repeat" description="ANK" evidence="3">
    <location>
        <begin position="756"/>
        <end position="783"/>
    </location>
</feature>
<keyword evidence="6" id="KW-1185">Reference proteome</keyword>
<feature type="repeat" description="ANK" evidence="3">
    <location>
        <begin position="677"/>
        <end position="709"/>
    </location>
</feature>
<dbReference type="InterPro" id="IPR036770">
    <property type="entry name" value="Ankyrin_rpt-contain_sf"/>
</dbReference>
<dbReference type="AlphaFoldDB" id="A0A939GAV9"/>
<feature type="domain" description="Glycosyl hydrolase family 30 beta sandwich" evidence="4">
    <location>
        <begin position="355"/>
        <end position="442"/>
    </location>
</feature>
<evidence type="ECO:0000256" key="1">
    <source>
        <dbReference type="ARBA" id="ARBA00022737"/>
    </source>
</evidence>
<dbReference type="GO" id="GO:0010468">
    <property type="term" value="P:regulation of gene expression"/>
    <property type="evidence" value="ECO:0007669"/>
    <property type="project" value="TreeGrafter"/>
</dbReference>
<evidence type="ECO:0000256" key="2">
    <source>
        <dbReference type="ARBA" id="ARBA00023043"/>
    </source>
</evidence>
<keyword evidence="2 3" id="KW-0040">ANK repeat</keyword>
<dbReference type="InterPro" id="IPR002110">
    <property type="entry name" value="Ankyrin_rpt"/>
</dbReference>
<dbReference type="SUPFAM" id="SSF48403">
    <property type="entry name" value="Ankyrin repeat"/>
    <property type="match status" value="1"/>
</dbReference>
<dbReference type="InterPro" id="IPR013780">
    <property type="entry name" value="Glyco_hydro_b"/>
</dbReference>
<protein>
    <submittedName>
        <fullName evidence="5">Ankyrin repeat domain-containing protein</fullName>
    </submittedName>
</protein>
<sequence length="812" mass="90103">MRVVKLLDTMLKKAALYLFVTTTYLIAPMPAPRPSVQVHISPAQTHQTIEGFGSCIIDFTNPPAFYADSTMYDRVVDDLGLTMLRMSIPQELEAINDDDDPNHFEWKNFNMHFMERRMRFAQALKKRGVTRFIAATWSPPEFTKTHHATVQGGHLRADMYAEYAENMAAFIIAAKQNWGIDIGSISIQNELLFIEPYKSCIYNPQQVREAVRALMRKFRREGITTQIHLPEDMLFPGRMLNSILPTMADPETRTFPGHFATHRQEEFAGVRKWHEATKQYNRQTWMTETSGHDQTWPGALKMANDMHDYLVGGNMSAWLYWQIAEPHSVFALMDSTRTSPKYFAAKQFYRYVRPGAVRVGSKSTNPDVLASAFRHATNGTLTMVLINRSDTEQTAQLTIDGQHNPTIYQVFRSTETEGCKPVGMFALSQPTLTLPPQSIVTLVGQGKPDASARKSEWPEAWKSVSATQIGTFAPPDLGDGFGISVVSERYNMPALRAEIGKGNLNKTLANGWTALHSALLGGNYEAVEVLLAAGADVNRPANDGWTPLHMAAGTFVGRAEHDDSKGGARTKYDLFRLIMAQKPDVNARTHDGWTPLHAAVANAHTAWRQAESQSLDRIRDLVRAGSNLEAIDQNGRTPLHWAAWQGYSRFTDALNVSDAVVQALIDEKANLNAVDNTGRTPLHYAAEMGYNSIVAALVQAGAGKTIRDKAGKTPAQLAENRQLRGTVAVLQTGQVAVSARQRQPVSASTGKLGKELLQAAWTGNEQTVQSLLEQGADLDYRDSDGFRAIDRARDNGHRAIVTLLQKAEKAKK</sequence>
<feature type="repeat" description="ANK" evidence="3">
    <location>
        <begin position="591"/>
        <end position="633"/>
    </location>
</feature>
<dbReference type="Pfam" id="PF12796">
    <property type="entry name" value="Ank_2"/>
    <property type="match status" value="2"/>
</dbReference>
<dbReference type="Proteomes" id="UP000664795">
    <property type="component" value="Unassembled WGS sequence"/>
</dbReference>
<feature type="repeat" description="ANK" evidence="3">
    <location>
        <begin position="634"/>
        <end position="676"/>
    </location>
</feature>
<evidence type="ECO:0000313" key="6">
    <source>
        <dbReference type="Proteomes" id="UP000664795"/>
    </source>
</evidence>
<evidence type="ECO:0000313" key="5">
    <source>
        <dbReference type="EMBL" id="MBO0933869.1"/>
    </source>
</evidence>
<evidence type="ECO:0000256" key="3">
    <source>
        <dbReference type="PROSITE-ProRule" id="PRU00023"/>
    </source>
</evidence>
<dbReference type="Gene3D" id="3.20.20.80">
    <property type="entry name" value="Glycosidases"/>
    <property type="match status" value="1"/>
</dbReference>
<dbReference type="Gene3D" id="1.25.40.20">
    <property type="entry name" value="Ankyrin repeat-containing domain"/>
    <property type="match status" value="4"/>
</dbReference>
<dbReference type="Pfam" id="PF13637">
    <property type="entry name" value="Ank_4"/>
    <property type="match status" value="1"/>
</dbReference>
<comment type="caution">
    <text evidence="5">The sequence shown here is derived from an EMBL/GenBank/DDBJ whole genome shotgun (WGS) entry which is preliminary data.</text>
</comment>
<dbReference type="PANTHER" id="PTHR24124:SF14">
    <property type="entry name" value="CHROMOSOME UNDETERMINED SCAFFOLD_25, WHOLE GENOME SHOTGUN SEQUENCE"/>
    <property type="match status" value="1"/>
</dbReference>
<dbReference type="PROSITE" id="PS50297">
    <property type="entry name" value="ANK_REP_REGION"/>
    <property type="match status" value="3"/>
</dbReference>